<dbReference type="PRINTS" id="PR00412">
    <property type="entry name" value="EPOXHYDRLASE"/>
</dbReference>
<organism evidence="2 3">
    <name type="scientific">Psychromarinibacter sediminicola</name>
    <dbReference type="NCBI Taxonomy" id="3033385"/>
    <lineage>
        <taxon>Bacteria</taxon>
        <taxon>Pseudomonadati</taxon>
        <taxon>Pseudomonadota</taxon>
        <taxon>Alphaproteobacteria</taxon>
        <taxon>Rhodobacterales</taxon>
        <taxon>Paracoccaceae</taxon>
        <taxon>Psychromarinibacter</taxon>
    </lineage>
</organism>
<dbReference type="InterPro" id="IPR000639">
    <property type="entry name" value="Epox_hydrolase-like"/>
</dbReference>
<evidence type="ECO:0000259" key="1">
    <source>
        <dbReference type="Pfam" id="PF12697"/>
    </source>
</evidence>
<dbReference type="EMBL" id="JARGYC010000074">
    <property type="protein sequence ID" value="MDF0603089.1"/>
    <property type="molecule type" value="Genomic_DNA"/>
</dbReference>
<dbReference type="PANTHER" id="PTHR43194:SF2">
    <property type="entry name" value="PEROXISOMAL MEMBRANE PROTEIN LPX1"/>
    <property type="match status" value="1"/>
</dbReference>
<name>A0AAE3NWR1_9RHOB</name>
<gene>
    <name evidence="2" type="ORF">P1J78_20275</name>
</gene>
<dbReference type="Proteomes" id="UP001220964">
    <property type="component" value="Unassembled WGS sequence"/>
</dbReference>
<dbReference type="InterPro" id="IPR000073">
    <property type="entry name" value="AB_hydrolase_1"/>
</dbReference>
<dbReference type="Pfam" id="PF12697">
    <property type="entry name" value="Abhydrolase_6"/>
    <property type="match status" value="1"/>
</dbReference>
<dbReference type="InterPro" id="IPR029058">
    <property type="entry name" value="AB_hydrolase_fold"/>
</dbReference>
<dbReference type="InterPro" id="IPR050228">
    <property type="entry name" value="Carboxylesterase_BioH"/>
</dbReference>
<sequence>MTLVYVPGLASDARVWRPVAERVGGAFVIADVSGPERITDMAEGVLAQAAGSVIPVGHSMGGRVAMEMARIAPERMRGLVLADTGYRPLGPGEAEKRLAKVALGHRDMEALVADWLPPMVDPGRHGDTALMDDLREMILAAGPDQHARQIRALIGRPDAGASLGDVTCPVLLLVGATDGWAPRAQHEEIADLVAGPAKVVEVAGAGHFLPVEKPDETAAAIADWLNRHRLR</sequence>
<keyword evidence="3" id="KW-1185">Reference proteome</keyword>
<dbReference type="RefSeq" id="WP_275569211.1">
    <property type="nucleotide sequence ID" value="NZ_JARGYC010000074.1"/>
</dbReference>
<keyword evidence="2" id="KW-0378">Hydrolase</keyword>
<dbReference type="PANTHER" id="PTHR43194">
    <property type="entry name" value="HYDROLASE ALPHA/BETA FOLD FAMILY"/>
    <property type="match status" value="1"/>
</dbReference>
<dbReference type="Gene3D" id="3.40.50.1820">
    <property type="entry name" value="alpha/beta hydrolase"/>
    <property type="match status" value="1"/>
</dbReference>
<dbReference type="GO" id="GO:0016787">
    <property type="term" value="F:hydrolase activity"/>
    <property type="evidence" value="ECO:0007669"/>
    <property type="project" value="UniProtKB-KW"/>
</dbReference>
<protein>
    <submittedName>
        <fullName evidence="2">Alpha/beta hydrolase</fullName>
    </submittedName>
</protein>
<proteinExistence type="predicted"/>
<feature type="domain" description="AB hydrolase-1" evidence="1">
    <location>
        <begin position="3"/>
        <end position="220"/>
    </location>
</feature>
<accession>A0AAE3NWR1</accession>
<dbReference type="AlphaFoldDB" id="A0AAE3NWR1"/>
<comment type="caution">
    <text evidence="2">The sequence shown here is derived from an EMBL/GenBank/DDBJ whole genome shotgun (WGS) entry which is preliminary data.</text>
</comment>
<dbReference type="SUPFAM" id="SSF53474">
    <property type="entry name" value="alpha/beta-Hydrolases"/>
    <property type="match status" value="1"/>
</dbReference>
<evidence type="ECO:0000313" key="3">
    <source>
        <dbReference type="Proteomes" id="UP001220964"/>
    </source>
</evidence>
<evidence type="ECO:0000313" key="2">
    <source>
        <dbReference type="EMBL" id="MDF0603089.1"/>
    </source>
</evidence>
<reference evidence="2" key="1">
    <citation type="submission" date="2023-03" db="EMBL/GenBank/DDBJ databases">
        <title>Multiphase analysis and comparison of six strains from genera Psychromarinibacter, Lutimaribacter, and Maritimibacter, including a novel species: Psychromarinibacter sediminicola sp. nov.</title>
        <authorList>
            <person name="Wang Y.-H."/>
            <person name="Ye M.-Q."/>
            <person name="Du Z.-J."/>
        </authorList>
    </citation>
    <scope>NUCLEOTIDE SEQUENCE</scope>
    <source>
        <strain evidence="2">C21-152</strain>
    </source>
</reference>